<feature type="chain" id="PRO_5021024338" evidence="2">
    <location>
        <begin position="30"/>
        <end position="475"/>
    </location>
</feature>
<dbReference type="RefSeq" id="WP_133853194.1">
    <property type="nucleotide sequence ID" value="NZ_SNXZ01000007.1"/>
</dbReference>
<protein>
    <submittedName>
        <fullName evidence="3">Uncharacterized protein</fullName>
    </submittedName>
</protein>
<organism evidence="3 4">
    <name type="scientific">Labedaea rhizosphaerae</name>
    <dbReference type="NCBI Taxonomy" id="598644"/>
    <lineage>
        <taxon>Bacteria</taxon>
        <taxon>Bacillati</taxon>
        <taxon>Actinomycetota</taxon>
        <taxon>Actinomycetes</taxon>
        <taxon>Pseudonocardiales</taxon>
        <taxon>Pseudonocardiaceae</taxon>
        <taxon>Labedaea</taxon>
    </lineage>
</organism>
<sequence length="475" mass="51056">MRRYRVNLLLPAVLLALAGVVAPALPAQADGVTLSADQRRAYLEYYAPLLLKQGDENNGKAGRDWLTNFDFDRDGDFSTNRTNWLHVDDYAASAGDPASPYATWKIRPTLYTALLQYRDIDGSTAVTLLYHVYNAADKDGDQIHDWERVEITIRGVTGTPGGAGEAYATSVITHHKEHILRSAADLASGQVRFRSTGGGNHLLLWQADESDVDFPSFGPHGHELRYVTDDPAGVPGAADAPARVHISGANESYRVHYVFAPADAVAAMGATVLTHDSAGTLASGVDNGTTVNWGQTKRIAYELQDLADIIPTHWAGGDWSRNWRADDSADIWLESPITDESGAALVPVGRQRFYTASKDGTGTDGRSGIPSKGWLFGDYSAEGDEDTPSDSDDFDGYGGAGRAPDGSNRATASGDTASLGAYWRQHDFFVHDGGLIGSEHVESGRWLPAGWAAPEAGGFDGRWVALFDDRPGADS</sequence>
<feature type="compositionally biased region" description="Acidic residues" evidence="1">
    <location>
        <begin position="381"/>
        <end position="395"/>
    </location>
</feature>
<gene>
    <name evidence="3" type="ORF">EV186_10757</name>
</gene>
<keyword evidence="4" id="KW-1185">Reference proteome</keyword>
<evidence type="ECO:0000313" key="3">
    <source>
        <dbReference type="EMBL" id="TDP92842.1"/>
    </source>
</evidence>
<evidence type="ECO:0000256" key="2">
    <source>
        <dbReference type="SAM" id="SignalP"/>
    </source>
</evidence>
<proteinExistence type="predicted"/>
<evidence type="ECO:0000256" key="1">
    <source>
        <dbReference type="SAM" id="MobiDB-lite"/>
    </source>
</evidence>
<feature type="signal peptide" evidence="2">
    <location>
        <begin position="1"/>
        <end position="29"/>
    </location>
</feature>
<feature type="region of interest" description="Disordered" evidence="1">
    <location>
        <begin position="377"/>
        <end position="413"/>
    </location>
</feature>
<accession>A0A4R6S038</accession>
<evidence type="ECO:0000313" key="4">
    <source>
        <dbReference type="Proteomes" id="UP000295444"/>
    </source>
</evidence>
<dbReference type="AlphaFoldDB" id="A0A4R6S038"/>
<keyword evidence="2" id="KW-0732">Signal</keyword>
<dbReference type="EMBL" id="SNXZ01000007">
    <property type="protein sequence ID" value="TDP92842.1"/>
    <property type="molecule type" value="Genomic_DNA"/>
</dbReference>
<name>A0A4R6S038_LABRH</name>
<reference evidence="3 4" key="1">
    <citation type="submission" date="2019-03" db="EMBL/GenBank/DDBJ databases">
        <title>Genomic Encyclopedia of Type Strains, Phase IV (KMG-IV): sequencing the most valuable type-strain genomes for metagenomic binning, comparative biology and taxonomic classification.</title>
        <authorList>
            <person name="Goeker M."/>
        </authorList>
    </citation>
    <scope>NUCLEOTIDE SEQUENCE [LARGE SCALE GENOMIC DNA]</scope>
    <source>
        <strain evidence="3 4">DSM 45361</strain>
    </source>
</reference>
<comment type="caution">
    <text evidence="3">The sequence shown here is derived from an EMBL/GenBank/DDBJ whole genome shotgun (WGS) entry which is preliminary data.</text>
</comment>
<dbReference type="Proteomes" id="UP000295444">
    <property type="component" value="Unassembled WGS sequence"/>
</dbReference>
<dbReference type="OrthoDB" id="5483365at2"/>